<dbReference type="PROSITE" id="PS51186">
    <property type="entry name" value="GNAT"/>
    <property type="match status" value="1"/>
</dbReference>
<gene>
    <name evidence="2" type="ORF">SBOR_5370</name>
</gene>
<evidence type="ECO:0000259" key="1">
    <source>
        <dbReference type="PROSITE" id="PS51186"/>
    </source>
</evidence>
<accession>W9CEE6</accession>
<dbReference type="Gene3D" id="3.40.630.30">
    <property type="match status" value="1"/>
</dbReference>
<sequence>MSSKPFVLRPGTLSHINKIALIIIAAYGPGPVHKYLNPNADIYPQDLKMALLQSVTMSYLNPRTLTLVACSEESPDVVLAYGMYTRMGDDLGADDFLHRRSWVERVGRCMLSYFLAGLFKSYNFIRPNRAASKSHTAVFEHSITQDRERYWSAASFPRRRNRWHANAIVVLPEYQGRGLGRLLMEHVLEEAEKEKVPVGLSASPAGERLYRKLGFAWLGDFHTRVGVEDYGSGGGHMLWWPKGVEKDGDY</sequence>
<dbReference type="SUPFAM" id="SSF55729">
    <property type="entry name" value="Acyl-CoA N-acyltransferases (Nat)"/>
    <property type="match status" value="1"/>
</dbReference>
<dbReference type="AlphaFoldDB" id="W9CEE6"/>
<dbReference type="GO" id="GO:0016747">
    <property type="term" value="F:acyltransferase activity, transferring groups other than amino-acyl groups"/>
    <property type="evidence" value="ECO:0007669"/>
    <property type="project" value="InterPro"/>
</dbReference>
<dbReference type="PANTHER" id="PTHR42791:SF2">
    <property type="entry name" value="N-ACETYLTRANSFERASE DOMAIN-CONTAINING PROTEIN"/>
    <property type="match status" value="1"/>
</dbReference>
<name>W9CEE6_SCLBF</name>
<dbReference type="HOGENOM" id="CLU_1103197_0_0_1"/>
<dbReference type="EMBL" id="AYSA01000259">
    <property type="protein sequence ID" value="ESZ94236.1"/>
    <property type="molecule type" value="Genomic_DNA"/>
</dbReference>
<evidence type="ECO:0000313" key="3">
    <source>
        <dbReference type="Proteomes" id="UP000019487"/>
    </source>
</evidence>
<dbReference type="InterPro" id="IPR016181">
    <property type="entry name" value="Acyl_CoA_acyltransferase"/>
</dbReference>
<comment type="caution">
    <text evidence="2">The sequence shown here is derived from an EMBL/GenBank/DDBJ whole genome shotgun (WGS) entry which is preliminary data.</text>
</comment>
<organism evidence="2 3">
    <name type="scientific">Sclerotinia borealis (strain F-4128)</name>
    <dbReference type="NCBI Taxonomy" id="1432307"/>
    <lineage>
        <taxon>Eukaryota</taxon>
        <taxon>Fungi</taxon>
        <taxon>Dikarya</taxon>
        <taxon>Ascomycota</taxon>
        <taxon>Pezizomycotina</taxon>
        <taxon>Leotiomycetes</taxon>
        <taxon>Helotiales</taxon>
        <taxon>Sclerotiniaceae</taxon>
        <taxon>Sclerotinia</taxon>
    </lineage>
</organism>
<dbReference type="InterPro" id="IPR000182">
    <property type="entry name" value="GNAT_dom"/>
</dbReference>
<reference evidence="2 3" key="1">
    <citation type="journal article" date="2014" name="Genome Announc.">
        <title>Draft genome sequence of Sclerotinia borealis, a psychrophilic plant pathogenic fungus.</title>
        <authorList>
            <person name="Mardanov A.V."/>
            <person name="Beletsky A.V."/>
            <person name="Kadnikov V.V."/>
            <person name="Ignatov A.N."/>
            <person name="Ravin N.V."/>
        </authorList>
    </citation>
    <scope>NUCLEOTIDE SEQUENCE [LARGE SCALE GENOMIC DNA]</scope>
    <source>
        <strain evidence="3">F-4157</strain>
    </source>
</reference>
<dbReference type="Pfam" id="PF13673">
    <property type="entry name" value="Acetyltransf_10"/>
    <property type="match status" value="1"/>
</dbReference>
<dbReference type="PANTHER" id="PTHR42791">
    <property type="entry name" value="GNAT FAMILY ACETYLTRANSFERASE"/>
    <property type="match status" value="1"/>
</dbReference>
<feature type="domain" description="N-acetyltransferase" evidence="1">
    <location>
        <begin position="86"/>
        <end position="245"/>
    </location>
</feature>
<proteinExistence type="predicted"/>
<keyword evidence="3" id="KW-1185">Reference proteome</keyword>
<dbReference type="Proteomes" id="UP000019487">
    <property type="component" value="Unassembled WGS sequence"/>
</dbReference>
<dbReference type="STRING" id="1432307.W9CEE6"/>
<evidence type="ECO:0000313" key="2">
    <source>
        <dbReference type="EMBL" id="ESZ94236.1"/>
    </source>
</evidence>
<dbReference type="CDD" id="cd04301">
    <property type="entry name" value="NAT_SF"/>
    <property type="match status" value="1"/>
</dbReference>
<protein>
    <recommendedName>
        <fullName evidence="1">N-acetyltransferase domain-containing protein</fullName>
    </recommendedName>
</protein>
<dbReference type="OrthoDB" id="410198at2759"/>
<dbReference type="InterPro" id="IPR052523">
    <property type="entry name" value="Trichothecene_AcTrans"/>
</dbReference>